<accession>A0AA49GH07</accession>
<sequence>MPIAIYTWVFSNNKLPAPPMDKMSTNSSKQIRAVRDEIDVVYREITNESIFDSMVAVKNRKVKNPGNNKRNKNGTVLYRQGVQKLDKDIANL</sequence>
<dbReference type="AlphaFoldDB" id="A0AA49GH07"/>
<gene>
    <name evidence="1" type="ORF">K4G66_19430</name>
</gene>
<evidence type="ECO:0000313" key="1">
    <source>
        <dbReference type="EMBL" id="WKN34550.1"/>
    </source>
</evidence>
<organism evidence="1">
    <name type="scientific">Roseihalotalea indica</name>
    <dbReference type="NCBI Taxonomy" id="2867963"/>
    <lineage>
        <taxon>Bacteria</taxon>
        <taxon>Pseudomonadati</taxon>
        <taxon>Bacteroidota</taxon>
        <taxon>Cytophagia</taxon>
        <taxon>Cytophagales</taxon>
        <taxon>Catalimonadaceae</taxon>
        <taxon>Roseihalotalea</taxon>
    </lineage>
</organism>
<name>A0AA49GH07_9BACT</name>
<reference evidence="1" key="1">
    <citation type="journal article" date="2023" name="Comput. Struct. Biotechnol. J.">
        <title>Discovery of a novel marine Bacteroidetes with a rich repertoire of carbohydrate-active enzymes.</title>
        <authorList>
            <person name="Chen B."/>
            <person name="Liu G."/>
            <person name="Chen Q."/>
            <person name="Wang H."/>
            <person name="Liu L."/>
            <person name="Tang K."/>
        </authorList>
    </citation>
    <scope>NUCLEOTIDE SEQUENCE</scope>
    <source>
        <strain evidence="1">TK19036</strain>
    </source>
</reference>
<proteinExistence type="predicted"/>
<reference evidence="1" key="2">
    <citation type="journal article" date="2024" name="Antonie Van Leeuwenhoek">
        <title>Roseihalotalea indica gen. nov., sp. nov., a halophilic Bacteroidetes from mesopelagic Southwest Indian Ocean with higher carbohydrate metabolic potential.</title>
        <authorList>
            <person name="Chen B."/>
            <person name="Zhang M."/>
            <person name="Lin D."/>
            <person name="Ye J."/>
            <person name="Tang K."/>
        </authorList>
    </citation>
    <scope>NUCLEOTIDE SEQUENCE</scope>
    <source>
        <strain evidence="1">TK19036</strain>
    </source>
</reference>
<protein>
    <submittedName>
        <fullName evidence="1">Uncharacterized protein</fullName>
    </submittedName>
</protein>
<dbReference type="EMBL" id="CP120682">
    <property type="protein sequence ID" value="WKN34550.1"/>
    <property type="molecule type" value="Genomic_DNA"/>
</dbReference>